<dbReference type="InterPro" id="IPR013762">
    <property type="entry name" value="Integrase-like_cat_sf"/>
</dbReference>
<dbReference type="PROSITE" id="PS51900">
    <property type="entry name" value="CB"/>
    <property type="match status" value="1"/>
</dbReference>
<dbReference type="InterPro" id="IPR050090">
    <property type="entry name" value="Tyrosine_recombinase_XerCD"/>
</dbReference>
<dbReference type="Proteomes" id="UP000515518">
    <property type="component" value="Chromosome"/>
</dbReference>
<evidence type="ECO:0000256" key="2">
    <source>
        <dbReference type="ARBA" id="ARBA00022908"/>
    </source>
</evidence>
<feature type="domain" description="Core-binding (CB)" evidence="7">
    <location>
        <begin position="64"/>
        <end position="161"/>
    </location>
</feature>
<dbReference type="GO" id="GO:0003677">
    <property type="term" value="F:DNA binding"/>
    <property type="evidence" value="ECO:0007669"/>
    <property type="project" value="UniProtKB-UniRule"/>
</dbReference>
<evidence type="ECO:0000256" key="5">
    <source>
        <dbReference type="PROSITE-ProRule" id="PRU01248"/>
    </source>
</evidence>
<keyword evidence="2" id="KW-0229">DNA integration</keyword>
<evidence type="ECO:0000256" key="1">
    <source>
        <dbReference type="ARBA" id="ARBA00008857"/>
    </source>
</evidence>
<dbReference type="CDD" id="cd01189">
    <property type="entry name" value="INT_ICEBs1_C_like"/>
    <property type="match status" value="1"/>
</dbReference>
<evidence type="ECO:0000256" key="3">
    <source>
        <dbReference type="ARBA" id="ARBA00023125"/>
    </source>
</evidence>
<dbReference type="InterPro" id="IPR002104">
    <property type="entry name" value="Integrase_catalytic"/>
</dbReference>
<evidence type="ECO:0000313" key="9">
    <source>
        <dbReference type="Proteomes" id="UP000515518"/>
    </source>
</evidence>
<dbReference type="InterPro" id="IPR044068">
    <property type="entry name" value="CB"/>
</dbReference>
<dbReference type="EMBL" id="CP050549">
    <property type="protein sequence ID" value="QND42878.1"/>
    <property type="molecule type" value="Genomic_DNA"/>
</dbReference>
<evidence type="ECO:0000256" key="4">
    <source>
        <dbReference type="ARBA" id="ARBA00023172"/>
    </source>
</evidence>
<protein>
    <submittedName>
        <fullName evidence="8">Site-specific integrase</fullName>
    </submittedName>
</protein>
<name>A0A7G6RKU6_RHILV</name>
<keyword evidence="4" id="KW-0233">DNA recombination</keyword>
<keyword evidence="3 5" id="KW-0238">DNA-binding</keyword>
<dbReference type="InterPro" id="IPR011010">
    <property type="entry name" value="DNA_brk_join_enz"/>
</dbReference>
<dbReference type="PROSITE" id="PS51898">
    <property type="entry name" value="TYR_RECOMBINASE"/>
    <property type="match status" value="1"/>
</dbReference>
<dbReference type="GO" id="GO:0006310">
    <property type="term" value="P:DNA recombination"/>
    <property type="evidence" value="ECO:0007669"/>
    <property type="project" value="UniProtKB-KW"/>
</dbReference>
<dbReference type="InterPro" id="IPR004107">
    <property type="entry name" value="Integrase_SAM-like_N"/>
</dbReference>
<dbReference type="Gene3D" id="1.10.150.130">
    <property type="match status" value="1"/>
</dbReference>
<dbReference type="Pfam" id="PF14659">
    <property type="entry name" value="Phage_int_SAM_3"/>
    <property type="match status" value="1"/>
</dbReference>
<evidence type="ECO:0000259" key="6">
    <source>
        <dbReference type="PROSITE" id="PS51898"/>
    </source>
</evidence>
<dbReference type="Pfam" id="PF00589">
    <property type="entry name" value="Phage_integrase"/>
    <property type="match status" value="1"/>
</dbReference>
<reference evidence="9" key="1">
    <citation type="journal article" date="2020" name="Mol. Plant Microbe">
        <title>Rhizobial microsymbionts of the narrowly endemic Oxytropis species growing in Kamchatka are characterized by significant genetic diversity and possess a set of genes that are associated with T3SS and T6SS secretion systems and can affect the development of symbiosis.</title>
        <authorList>
            <person name="Safronova V."/>
            <person name="Guro P."/>
            <person name="Sazanova A."/>
            <person name="Kuznetsova I."/>
            <person name="Belimov A."/>
            <person name="Yakubov V."/>
            <person name="Chirak E."/>
            <person name="Afonin A."/>
            <person name="Gogolev Y."/>
            <person name="Andronov E."/>
            <person name="Tikhonovich I."/>
        </authorList>
    </citation>
    <scope>NUCLEOTIDE SEQUENCE [LARGE SCALE GENOMIC DNA]</scope>
    <source>
        <strain evidence="9">RCAM0610</strain>
    </source>
</reference>
<dbReference type="InterPro" id="IPR010998">
    <property type="entry name" value="Integrase_recombinase_N"/>
</dbReference>
<dbReference type="PANTHER" id="PTHR30349">
    <property type="entry name" value="PHAGE INTEGRASE-RELATED"/>
    <property type="match status" value="1"/>
</dbReference>
<gene>
    <name evidence="8" type="ORF">HB770_19895</name>
</gene>
<comment type="similarity">
    <text evidence="1">Belongs to the 'phage' integrase family.</text>
</comment>
<organism evidence="8 9">
    <name type="scientific">Rhizobium leguminosarum bv. viciae</name>
    <dbReference type="NCBI Taxonomy" id="387"/>
    <lineage>
        <taxon>Bacteria</taxon>
        <taxon>Pseudomonadati</taxon>
        <taxon>Pseudomonadota</taxon>
        <taxon>Alphaproteobacteria</taxon>
        <taxon>Hyphomicrobiales</taxon>
        <taxon>Rhizobiaceae</taxon>
        <taxon>Rhizobium/Agrobacterium group</taxon>
        <taxon>Rhizobium</taxon>
    </lineage>
</organism>
<dbReference type="PANTHER" id="PTHR30349:SF64">
    <property type="entry name" value="PROPHAGE INTEGRASE INTD-RELATED"/>
    <property type="match status" value="1"/>
</dbReference>
<dbReference type="AlphaFoldDB" id="A0A7G6RKU6"/>
<feature type="domain" description="Tyr recombinase" evidence="6">
    <location>
        <begin position="195"/>
        <end position="421"/>
    </location>
</feature>
<evidence type="ECO:0000259" key="7">
    <source>
        <dbReference type="PROSITE" id="PS51900"/>
    </source>
</evidence>
<accession>A0A7G6RKU6</accession>
<dbReference type="Gene3D" id="1.10.443.10">
    <property type="entry name" value="Intergrase catalytic core"/>
    <property type="match status" value="1"/>
</dbReference>
<evidence type="ECO:0000313" key="8">
    <source>
        <dbReference type="EMBL" id="QND42878.1"/>
    </source>
</evidence>
<proteinExistence type="inferred from homology"/>
<dbReference type="SUPFAM" id="SSF56349">
    <property type="entry name" value="DNA breaking-rejoining enzymes"/>
    <property type="match status" value="1"/>
</dbReference>
<sequence>MSVRKREWTTPKGVAKAAWVVDYSDTKGKRRLKTFKLKKQADEFAATASVEVRQGVHVADRASITVAEAGKLWIATGESEGLEQSTINQRERHLKYHIRPFIGGTLLSKLSVPAIRAFQDQLRQTPYPDDFPKVSMRGKPRTGKMIAIVTTSLGSILSDSQERGFATSNPVIEMGRKRKGKTRRQEKRNKRKLVVGIDIPTLREVKAFVAALSGRWRPLLLTAVVSGLRSSELRGLRWQDVDLNARTISVRQRADEFRKIGRPKSEAGERTIPITPGVVNSLKEWRLAYSRPIIGKDKDGKPVREDARPGHLIFANGNGQGESHANIINRGLIPAMIAAGITVDSGKRDDEGRVIHKAKYTGLHALRHFYASWLINRPQDGGFGLPLKLVQERMGHSSITMTADTYGHLFPRTDDADELAAAEAALLGERL</sequence>
<dbReference type="GO" id="GO:0015074">
    <property type="term" value="P:DNA integration"/>
    <property type="evidence" value="ECO:0007669"/>
    <property type="project" value="UniProtKB-KW"/>
</dbReference>